<dbReference type="OrthoDB" id="5514405at2"/>
<evidence type="ECO:0000313" key="2">
    <source>
        <dbReference type="Proteomes" id="UP000055590"/>
    </source>
</evidence>
<protein>
    <submittedName>
        <fullName evidence="1">p-hydroxylaminobenzoate lyase</fullName>
    </submittedName>
</protein>
<organism evidence="1 2">
    <name type="scientific">Vulgatibacter incomptus</name>
    <dbReference type="NCBI Taxonomy" id="1391653"/>
    <lineage>
        <taxon>Bacteria</taxon>
        <taxon>Pseudomonadati</taxon>
        <taxon>Myxococcota</taxon>
        <taxon>Myxococcia</taxon>
        <taxon>Myxococcales</taxon>
        <taxon>Cystobacterineae</taxon>
        <taxon>Vulgatibacteraceae</taxon>
        <taxon>Vulgatibacter</taxon>
    </lineage>
</organism>
<dbReference type="AlphaFoldDB" id="A0A0K1PHN5"/>
<reference evidence="1 2" key="1">
    <citation type="submission" date="2015-08" db="EMBL/GenBank/DDBJ databases">
        <authorList>
            <person name="Babu N.S."/>
            <person name="Beckwith C.J."/>
            <person name="Beseler K.G."/>
            <person name="Brison A."/>
            <person name="Carone J.V."/>
            <person name="Caskin T.P."/>
            <person name="Diamond M."/>
            <person name="Durham M.E."/>
            <person name="Foxe J.M."/>
            <person name="Go M."/>
            <person name="Henderson B.A."/>
            <person name="Jones I.B."/>
            <person name="McGettigan J.A."/>
            <person name="Micheletti S.J."/>
            <person name="Nasrallah M.E."/>
            <person name="Ortiz D."/>
            <person name="Piller C.R."/>
            <person name="Privatt S.R."/>
            <person name="Schneider S.L."/>
            <person name="Sharp S."/>
            <person name="Smith T.C."/>
            <person name="Stanton J.D."/>
            <person name="Ullery H.E."/>
            <person name="Wilson R.J."/>
            <person name="Serrano M.G."/>
            <person name="Buck G."/>
            <person name="Lee V."/>
            <person name="Wang Y."/>
            <person name="Carvalho R."/>
            <person name="Voegtly L."/>
            <person name="Shi R."/>
            <person name="Duckworth R."/>
            <person name="Johnson A."/>
            <person name="Loviza R."/>
            <person name="Walstead R."/>
            <person name="Shah Z."/>
            <person name="Kiflezghi M."/>
            <person name="Wade K."/>
            <person name="Ball S.L."/>
            <person name="Bradley K.W."/>
            <person name="Asai D.J."/>
            <person name="Bowman C.A."/>
            <person name="Russell D.A."/>
            <person name="Pope W.H."/>
            <person name="Jacobs-Sera D."/>
            <person name="Hendrix R.W."/>
            <person name="Hatfull G.F."/>
        </authorList>
    </citation>
    <scope>NUCLEOTIDE SEQUENCE [LARGE SCALE GENOMIC DNA]</scope>
    <source>
        <strain evidence="1 2">DSM 27710</strain>
    </source>
</reference>
<dbReference type="InterPro" id="IPR032345">
    <property type="entry name" value="PnbB"/>
</dbReference>
<dbReference type="Proteomes" id="UP000055590">
    <property type="component" value="Chromosome"/>
</dbReference>
<proteinExistence type="predicted"/>
<sequence length="158" mass="16956">MALSASLVTELSRLAHLVAELDLSRPEEAVRALDEALPTGRRRDFETMLIEAHGEGTLTPRQGTPEGVWFGRVAKPSVETSEMSIDAVDMEGEATPHTHPRGEVSFCVAREGAPLFDGHSPGWVVLPPGSHHTPTVVGGRMLIVYFLPGGAVEWGPKA</sequence>
<dbReference type="EMBL" id="CP012332">
    <property type="protein sequence ID" value="AKU92911.1"/>
    <property type="molecule type" value="Genomic_DNA"/>
</dbReference>
<keyword evidence="2" id="KW-1185">Reference proteome</keyword>
<evidence type="ECO:0000313" key="1">
    <source>
        <dbReference type="EMBL" id="AKU92911.1"/>
    </source>
</evidence>
<dbReference type="SUPFAM" id="SSF51182">
    <property type="entry name" value="RmlC-like cupins"/>
    <property type="match status" value="1"/>
</dbReference>
<dbReference type="GO" id="GO:0016829">
    <property type="term" value="F:lyase activity"/>
    <property type="evidence" value="ECO:0007669"/>
    <property type="project" value="UniProtKB-KW"/>
</dbReference>
<keyword evidence="1" id="KW-0456">Lyase</keyword>
<gene>
    <name evidence="1" type="ORF">AKJ08_3298</name>
</gene>
<name>A0A0K1PHN5_9BACT</name>
<dbReference type="STRING" id="1391653.AKJ08_3298"/>
<dbReference type="RefSeq" id="WP_050727003.1">
    <property type="nucleotide sequence ID" value="NZ_CP012332.1"/>
</dbReference>
<dbReference type="KEGG" id="vin:AKJ08_3298"/>
<dbReference type="Pfam" id="PF16155">
    <property type="entry name" value="PnbB"/>
    <property type="match status" value="1"/>
</dbReference>
<dbReference type="InterPro" id="IPR011051">
    <property type="entry name" value="RmlC_Cupin_sf"/>
</dbReference>
<accession>A0A0K1PHN5</accession>